<organism evidence="2 3">
    <name type="scientific">Nezara viridula</name>
    <name type="common">Southern green stink bug</name>
    <name type="synonym">Cimex viridulus</name>
    <dbReference type="NCBI Taxonomy" id="85310"/>
    <lineage>
        <taxon>Eukaryota</taxon>
        <taxon>Metazoa</taxon>
        <taxon>Ecdysozoa</taxon>
        <taxon>Arthropoda</taxon>
        <taxon>Hexapoda</taxon>
        <taxon>Insecta</taxon>
        <taxon>Pterygota</taxon>
        <taxon>Neoptera</taxon>
        <taxon>Paraneoptera</taxon>
        <taxon>Hemiptera</taxon>
        <taxon>Heteroptera</taxon>
        <taxon>Panheteroptera</taxon>
        <taxon>Pentatomomorpha</taxon>
        <taxon>Pentatomoidea</taxon>
        <taxon>Pentatomidae</taxon>
        <taxon>Pentatominae</taxon>
        <taxon>Nezara</taxon>
    </lineage>
</organism>
<dbReference type="AlphaFoldDB" id="A0A9P0H0H6"/>
<keyword evidence="3" id="KW-1185">Reference proteome</keyword>
<name>A0A9P0H0H6_NEZVI</name>
<gene>
    <name evidence="2" type="ORF">NEZAVI_LOCUS1522</name>
</gene>
<keyword evidence="1" id="KW-0812">Transmembrane</keyword>
<accession>A0A9P0H0H6</accession>
<keyword evidence="1" id="KW-0472">Membrane</keyword>
<sequence>MTAHGDAFKCILPSRSMAAFLHFMTSSFAASLAISSFQRSLVLPLFLSFSTMAMSSIFFCSILVIGPAHHILPNFI</sequence>
<feature type="transmembrane region" description="Helical" evidence="1">
    <location>
        <begin position="41"/>
        <end position="65"/>
    </location>
</feature>
<dbReference type="EMBL" id="OV725077">
    <property type="protein sequence ID" value="CAH1390301.1"/>
    <property type="molecule type" value="Genomic_DNA"/>
</dbReference>
<evidence type="ECO:0000256" key="1">
    <source>
        <dbReference type="SAM" id="Phobius"/>
    </source>
</evidence>
<feature type="transmembrane region" description="Helical" evidence="1">
    <location>
        <begin position="16"/>
        <end position="34"/>
    </location>
</feature>
<reference evidence="2" key="1">
    <citation type="submission" date="2022-01" db="EMBL/GenBank/DDBJ databases">
        <authorList>
            <person name="King R."/>
        </authorList>
    </citation>
    <scope>NUCLEOTIDE SEQUENCE</scope>
</reference>
<evidence type="ECO:0000313" key="2">
    <source>
        <dbReference type="EMBL" id="CAH1390301.1"/>
    </source>
</evidence>
<evidence type="ECO:0000313" key="3">
    <source>
        <dbReference type="Proteomes" id="UP001152798"/>
    </source>
</evidence>
<protein>
    <submittedName>
        <fullName evidence="2">Uncharacterized protein</fullName>
    </submittedName>
</protein>
<dbReference type="Proteomes" id="UP001152798">
    <property type="component" value="Chromosome 1"/>
</dbReference>
<proteinExistence type="predicted"/>
<keyword evidence="1" id="KW-1133">Transmembrane helix</keyword>